<gene>
    <name evidence="2" type="ORF">L596_012317</name>
</gene>
<organism evidence="2 3">
    <name type="scientific">Steinernema carpocapsae</name>
    <name type="common">Entomopathogenic nematode</name>
    <dbReference type="NCBI Taxonomy" id="34508"/>
    <lineage>
        <taxon>Eukaryota</taxon>
        <taxon>Metazoa</taxon>
        <taxon>Ecdysozoa</taxon>
        <taxon>Nematoda</taxon>
        <taxon>Chromadorea</taxon>
        <taxon>Rhabditida</taxon>
        <taxon>Tylenchina</taxon>
        <taxon>Panagrolaimomorpha</taxon>
        <taxon>Strongyloidoidea</taxon>
        <taxon>Steinernematidae</taxon>
        <taxon>Steinernema</taxon>
    </lineage>
</organism>
<reference evidence="2 3" key="2">
    <citation type="journal article" date="2019" name="G3 (Bethesda)">
        <title>Hybrid Assembly of the Genome of the Entomopathogenic Nematode Steinernema carpocapsae Identifies the X-Chromosome.</title>
        <authorList>
            <person name="Serra L."/>
            <person name="Macchietto M."/>
            <person name="Macias-Munoz A."/>
            <person name="McGill C.J."/>
            <person name="Rodriguez I.M."/>
            <person name="Rodriguez B."/>
            <person name="Murad R."/>
            <person name="Mortazavi A."/>
        </authorList>
    </citation>
    <scope>NUCLEOTIDE SEQUENCE [LARGE SCALE GENOMIC DNA]</scope>
    <source>
        <strain evidence="2 3">ALL</strain>
    </source>
</reference>
<feature type="region of interest" description="Disordered" evidence="1">
    <location>
        <begin position="1"/>
        <end position="22"/>
    </location>
</feature>
<sequence length="73" mass="8393">MSLQSGDFQAETTAHKESHDHHVDPGHLHLCSYLVHGYSFLYRSAVLLSHLRSLCALYLAPWDRSFRRDALDL</sequence>
<dbReference type="AlphaFoldDB" id="A0A4V6A4R6"/>
<feature type="compositionally biased region" description="Polar residues" evidence="1">
    <location>
        <begin position="1"/>
        <end position="12"/>
    </location>
</feature>
<dbReference type="EMBL" id="AZBU02000003">
    <property type="protein sequence ID" value="TKR88005.1"/>
    <property type="molecule type" value="Genomic_DNA"/>
</dbReference>
<evidence type="ECO:0000313" key="3">
    <source>
        <dbReference type="Proteomes" id="UP000298663"/>
    </source>
</evidence>
<name>A0A4V6A4R6_STECR</name>
<proteinExistence type="predicted"/>
<dbReference type="Proteomes" id="UP000298663">
    <property type="component" value="Unassembled WGS sequence"/>
</dbReference>
<reference evidence="2 3" key="1">
    <citation type="journal article" date="2015" name="Genome Biol.">
        <title>Comparative genomics of Steinernema reveals deeply conserved gene regulatory networks.</title>
        <authorList>
            <person name="Dillman A.R."/>
            <person name="Macchietto M."/>
            <person name="Porter C.F."/>
            <person name="Rogers A."/>
            <person name="Williams B."/>
            <person name="Antoshechkin I."/>
            <person name="Lee M.M."/>
            <person name="Goodwin Z."/>
            <person name="Lu X."/>
            <person name="Lewis E.E."/>
            <person name="Goodrich-Blair H."/>
            <person name="Stock S.P."/>
            <person name="Adams B.J."/>
            <person name="Sternberg P.W."/>
            <person name="Mortazavi A."/>
        </authorList>
    </citation>
    <scope>NUCLEOTIDE SEQUENCE [LARGE SCALE GENOMIC DNA]</scope>
    <source>
        <strain evidence="2 3">ALL</strain>
    </source>
</reference>
<evidence type="ECO:0000256" key="1">
    <source>
        <dbReference type="SAM" id="MobiDB-lite"/>
    </source>
</evidence>
<keyword evidence="3" id="KW-1185">Reference proteome</keyword>
<feature type="compositionally biased region" description="Basic and acidic residues" evidence="1">
    <location>
        <begin position="13"/>
        <end position="22"/>
    </location>
</feature>
<protein>
    <submittedName>
        <fullName evidence="2">Uncharacterized protein</fullName>
    </submittedName>
</protein>
<evidence type="ECO:0000313" key="2">
    <source>
        <dbReference type="EMBL" id="TKR88005.1"/>
    </source>
</evidence>
<accession>A0A4V6A4R6</accession>
<comment type="caution">
    <text evidence="2">The sequence shown here is derived from an EMBL/GenBank/DDBJ whole genome shotgun (WGS) entry which is preliminary data.</text>
</comment>